<sequence>MTRHYIHMPSIFTTLSSIKPHNRKLQLLYNDMSFQPINTLHNYSTSASPPPKTPPPSSEYSIHPPFDSSMALTVLVLLTAFFFMGFFSVYLRRLGRPTPPRRSQPNAFSDSQLSTVAVAVAVATSRKGLDAEIIKSLPVYAYYQGDTKYQTECPICLGEFEEKEMLKMIPYCKHVFHLECIDTWLKMHVNCPVCRGTQFFDISKGKASSGGCRGSLDGVDDHVANQQDGRSTMEISATCIQVGTTW</sequence>
<dbReference type="Gene3D" id="3.30.40.10">
    <property type="entry name" value="Zinc/RING finger domain, C3HC4 (zinc finger)"/>
    <property type="match status" value="1"/>
</dbReference>
<evidence type="ECO:0000259" key="16">
    <source>
        <dbReference type="PROSITE" id="PS50089"/>
    </source>
</evidence>
<evidence type="ECO:0000313" key="17">
    <source>
        <dbReference type="EMBL" id="KDP43948.1"/>
    </source>
</evidence>
<evidence type="ECO:0000256" key="10">
    <source>
        <dbReference type="ARBA" id="ARBA00022833"/>
    </source>
</evidence>
<keyword evidence="5" id="KW-0808">Transferase</keyword>
<dbReference type="CDD" id="cd16461">
    <property type="entry name" value="RING-H2_EL5-like"/>
    <property type="match status" value="1"/>
</dbReference>
<organism evidence="17 18">
    <name type="scientific">Jatropha curcas</name>
    <name type="common">Barbados nut</name>
    <dbReference type="NCBI Taxonomy" id="180498"/>
    <lineage>
        <taxon>Eukaryota</taxon>
        <taxon>Viridiplantae</taxon>
        <taxon>Streptophyta</taxon>
        <taxon>Embryophyta</taxon>
        <taxon>Tracheophyta</taxon>
        <taxon>Spermatophyta</taxon>
        <taxon>Magnoliopsida</taxon>
        <taxon>eudicotyledons</taxon>
        <taxon>Gunneridae</taxon>
        <taxon>Pentapetalae</taxon>
        <taxon>rosids</taxon>
        <taxon>fabids</taxon>
        <taxon>Malpighiales</taxon>
        <taxon>Euphorbiaceae</taxon>
        <taxon>Crotonoideae</taxon>
        <taxon>Jatropheae</taxon>
        <taxon>Jatropha</taxon>
    </lineage>
</organism>
<evidence type="ECO:0000256" key="2">
    <source>
        <dbReference type="ARBA" id="ARBA00004167"/>
    </source>
</evidence>
<dbReference type="SMART" id="SM00184">
    <property type="entry name" value="RING"/>
    <property type="match status" value="1"/>
</dbReference>
<evidence type="ECO:0000256" key="6">
    <source>
        <dbReference type="ARBA" id="ARBA00022692"/>
    </source>
</evidence>
<comment type="subcellular location">
    <subcellularLocation>
        <location evidence="2">Membrane</location>
        <topology evidence="2">Single-pass membrane protein</topology>
    </subcellularLocation>
</comment>
<dbReference type="InterPro" id="IPR013083">
    <property type="entry name" value="Znf_RING/FYVE/PHD"/>
</dbReference>
<evidence type="ECO:0000256" key="1">
    <source>
        <dbReference type="ARBA" id="ARBA00000900"/>
    </source>
</evidence>
<keyword evidence="10" id="KW-0862">Zinc</keyword>
<keyword evidence="7" id="KW-0479">Metal-binding</keyword>
<dbReference type="KEGG" id="jcu:105627992"/>
<evidence type="ECO:0000256" key="9">
    <source>
        <dbReference type="ARBA" id="ARBA00022786"/>
    </source>
</evidence>
<feature type="transmembrane region" description="Helical" evidence="15">
    <location>
        <begin position="70"/>
        <end position="91"/>
    </location>
</feature>
<evidence type="ECO:0000256" key="5">
    <source>
        <dbReference type="ARBA" id="ARBA00022679"/>
    </source>
</evidence>
<evidence type="ECO:0000256" key="11">
    <source>
        <dbReference type="ARBA" id="ARBA00022989"/>
    </source>
</evidence>
<dbReference type="SUPFAM" id="SSF57850">
    <property type="entry name" value="RING/U-box"/>
    <property type="match status" value="1"/>
</dbReference>
<reference evidence="17 18" key="1">
    <citation type="journal article" date="2014" name="PLoS ONE">
        <title>Global Analysis of Gene Expression Profiles in Physic Nut (Jatropha curcas L.) Seedlings Exposed to Salt Stress.</title>
        <authorList>
            <person name="Zhang L."/>
            <person name="Zhang C."/>
            <person name="Wu P."/>
            <person name="Chen Y."/>
            <person name="Li M."/>
            <person name="Jiang H."/>
            <person name="Wu G."/>
        </authorList>
    </citation>
    <scope>NUCLEOTIDE SEQUENCE [LARGE SCALE GENOMIC DNA]</scope>
    <source>
        <strain evidence="18">cv. GZQX0401</strain>
        <tissue evidence="17">Young leaves</tissue>
    </source>
</reference>
<keyword evidence="8 14" id="KW-0863">Zinc-finger</keyword>
<comment type="catalytic activity">
    <reaction evidence="1">
        <text>S-ubiquitinyl-[E2 ubiquitin-conjugating enzyme]-L-cysteine + [acceptor protein]-L-lysine = [E2 ubiquitin-conjugating enzyme]-L-cysteine + N(6)-ubiquitinyl-[acceptor protein]-L-lysine.</text>
        <dbReference type="EC" id="2.3.2.27"/>
    </reaction>
</comment>
<dbReference type="AlphaFoldDB" id="A0A067L9N2"/>
<keyword evidence="9" id="KW-0833">Ubl conjugation pathway</keyword>
<evidence type="ECO:0000256" key="14">
    <source>
        <dbReference type="PROSITE-ProRule" id="PRU00175"/>
    </source>
</evidence>
<dbReference type="GO" id="GO:0008270">
    <property type="term" value="F:zinc ion binding"/>
    <property type="evidence" value="ECO:0007669"/>
    <property type="project" value="UniProtKB-KW"/>
</dbReference>
<dbReference type="PANTHER" id="PTHR46913">
    <property type="entry name" value="RING-H2 FINGER PROTEIN ATL16"/>
    <property type="match status" value="1"/>
</dbReference>
<dbReference type="InterPro" id="IPR044600">
    <property type="entry name" value="ATL1/ATL16-like"/>
</dbReference>
<dbReference type="Pfam" id="PF13639">
    <property type="entry name" value="zf-RING_2"/>
    <property type="match status" value="1"/>
</dbReference>
<dbReference type="PANTHER" id="PTHR46913:SF1">
    <property type="entry name" value="RING-H2 FINGER PROTEIN ATL16"/>
    <property type="match status" value="1"/>
</dbReference>
<dbReference type="FunFam" id="3.30.40.10:FF:000187">
    <property type="entry name" value="E3 ubiquitin-protein ligase ATL6"/>
    <property type="match status" value="1"/>
</dbReference>
<evidence type="ECO:0000313" key="18">
    <source>
        <dbReference type="Proteomes" id="UP000027138"/>
    </source>
</evidence>
<keyword evidence="12 15" id="KW-0472">Membrane</keyword>
<dbReference type="EC" id="2.3.2.27" evidence="4"/>
<comment type="pathway">
    <text evidence="3">Protein modification; protein ubiquitination.</text>
</comment>
<protein>
    <recommendedName>
        <fullName evidence="4">RING-type E3 ubiquitin transferase</fullName>
        <ecNumber evidence="4">2.3.2.27</ecNumber>
    </recommendedName>
</protein>
<keyword evidence="18" id="KW-1185">Reference proteome</keyword>
<dbReference type="OrthoDB" id="8062037at2759"/>
<evidence type="ECO:0000256" key="7">
    <source>
        <dbReference type="ARBA" id="ARBA00022723"/>
    </source>
</evidence>
<feature type="domain" description="RING-type" evidence="16">
    <location>
        <begin position="153"/>
        <end position="195"/>
    </location>
</feature>
<evidence type="ECO:0000256" key="13">
    <source>
        <dbReference type="ARBA" id="ARBA00024209"/>
    </source>
</evidence>
<proteinExistence type="inferred from homology"/>
<evidence type="ECO:0000256" key="8">
    <source>
        <dbReference type="ARBA" id="ARBA00022771"/>
    </source>
</evidence>
<gene>
    <name evidence="17" type="ORF">JCGZ_05415</name>
</gene>
<dbReference type="Proteomes" id="UP000027138">
    <property type="component" value="Unassembled WGS sequence"/>
</dbReference>
<dbReference type="PROSITE" id="PS50089">
    <property type="entry name" value="ZF_RING_2"/>
    <property type="match status" value="1"/>
</dbReference>
<keyword evidence="6 15" id="KW-0812">Transmembrane</keyword>
<dbReference type="GO" id="GO:0061630">
    <property type="term" value="F:ubiquitin protein ligase activity"/>
    <property type="evidence" value="ECO:0007669"/>
    <property type="project" value="UniProtKB-EC"/>
</dbReference>
<dbReference type="GO" id="GO:0016020">
    <property type="term" value="C:membrane"/>
    <property type="evidence" value="ECO:0007669"/>
    <property type="project" value="UniProtKB-SubCell"/>
</dbReference>
<evidence type="ECO:0000256" key="3">
    <source>
        <dbReference type="ARBA" id="ARBA00004906"/>
    </source>
</evidence>
<comment type="similarity">
    <text evidence="13">Belongs to the RING-type zinc finger family. ATL subfamily.</text>
</comment>
<name>A0A067L9N2_JATCU</name>
<dbReference type="InterPro" id="IPR001841">
    <property type="entry name" value="Znf_RING"/>
</dbReference>
<evidence type="ECO:0000256" key="15">
    <source>
        <dbReference type="SAM" id="Phobius"/>
    </source>
</evidence>
<accession>A0A067L9N2</accession>
<evidence type="ECO:0000256" key="4">
    <source>
        <dbReference type="ARBA" id="ARBA00012483"/>
    </source>
</evidence>
<keyword evidence="11 15" id="KW-1133">Transmembrane helix</keyword>
<dbReference type="GO" id="GO:0016567">
    <property type="term" value="P:protein ubiquitination"/>
    <property type="evidence" value="ECO:0007669"/>
    <property type="project" value="InterPro"/>
</dbReference>
<dbReference type="EMBL" id="KK914256">
    <property type="protein sequence ID" value="KDP43948.1"/>
    <property type="molecule type" value="Genomic_DNA"/>
</dbReference>
<evidence type="ECO:0000256" key="12">
    <source>
        <dbReference type="ARBA" id="ARBA00023136"/>
    </source>
</evidence>